<evidence type="ECO:0000256" key="7">
    <source>
        <dbReference type="ARBA" id="ARBA00023159"/>
    </source>
</evidence>
<dbReference type="PANTHER" id="PTHR45526">
    <property type="entry name" value="TRANSCRIPTIONAL REGULATORY PROTEIN DPIA"/>
    <property type="match status" value="1"/>
</dbReference>
<keyword evidence="13" id="KW-1185">Reference proteome</keyword>
<dbReference type="SMART" id="SM00448">
    <property type="entry name" value="REC"/>
    <property type="match status" value="1"/>
</dbReference>
<evidence type="ECO:0000256" key="3">
    <source>
        <dbReference type="ARBA" id="ARBA00022553"/>
    </source>
</evidence>
<dbReference type="GO" id="GO:0003700">
    <property type="term" value="F:DNA-binding transcription factor activity"/>
    <property type="evidence" value="ECO:0007669"/>
    <property type="project" value="InterPro"/>
</dbReference>
<evidence type="ECO:0000256" key="8">
    <source>
        <dbReference type="ARBA" id="ARBA00023163"/>
    </source>
</evidence>
<protein>
    <recommendedName>
        <fullName evidence="9">Transcriptional regulatory protein</fullName>
    </recommendedName>
</protein>
<evidence type="ECO:0000256" key="4">
    <source>
        <dbReference type="ARBA" id="ARBA00023012"/>
    </source>
</evidence>
<keyword evidence="3 10" id="KW-0597">Phosphoprotein</keyword>
<accession>A0A7W7QWU3</accession>
<dbReference type="Pfam" id="PF00072">
    <property type="entry name" value="Response_reg"/>
    <property type="match status" value="1"/>
</dbReference>
<dbReference type="SUPFAM" id="SSF52172">
    <property type="entry name" value="CheY-like"/>
    <property type="match status" value="1"/>
</dbReference>
<evidence type="ECO:0000313" key="12">
    <source>
        <dbReference type="EMBL" id="MBB4921212.1"/>
    </source>
</evidence>
<evidence type="ECO:0000313" key="13">
    <source>
        <dbReference type="Proteomes" id="UP000540506"/>
    </source>
</evidence>
<evidence type="ECO:0000256" key="10">
    <source>
        <dbReference type="PROSITE-ProRule" id="PRU00169"/>
    </source>
</evidence>
<dbReference type="GO" id="GO:0003677">
    <property type="term" value="F:DNA binding"/>
    <property type="evidence" value="ECO:0007669"/>
    <property type="project" value="UniProtKB-KW"/>
</dbReference>
<dbReference type="EMBL" id="JACHJV010000001">
    <property type="protein sequence ID" value="MBB4921212.1"/>
    <property type="molecule type" value="Genomic_DNA"/>
</dbReference>
<dbReference type="AlphaFoldDB" id="A0A7W7QWU3"/>
<proteinExistence type="predicted"/>
<reference evidence="12 13" key="1">
    <citation type="submission" date="2020-08" db="EMBL/GenBank/DDBJ databases">
        <title>Sequencing the genomes of 1000 actinobacteria strains.</title>
        <authorList>
            <person name="Klenk H.-P."/>
        </authorList>
    </citation>
    <scope>NUCLEOTIDE SEQUENCE [LARGE SCALE GENOMIC DNA]</scope>
    <source>
        <strain evidence="12 13">DSM 41654</strain>
    </source>
</reference>
<evidence type="ECO:0000256" key="5">
    <source>
        <dbReference type="ARBA" id="ARBA00023015"/>
    </source>
</evidence>
<keyword evidence="6 9" id="KW-0238">DNA-binding</keyword>
<gene>
    <name evidence="12" type="ORF">FHR34_000205</name>
</gene>
<name>A0A7W7QWU3_KITKI</name>
<dbReference type="InterPro" id="IPR036388">
    <property type="entry name" value="WH-like_DNA-bd_sf"/>
</dbReference>
<comment type="caution">
    <text evidence="12">The sequence shown here is derived from an EMBL/GenBank/DDBJ whole genome shotgun (WGS) entry which is preliminary data.</text>
</comment>
<sequence length="245" mass="26148">MNLPRYGSMVSGPIEVLVVEDDPVAADAHTRYVSRTPGFRAAGTAHTLAAALRFLERTRAAGAPVDLVLLDLHLPDGHGLRLCRALRAAGHETDIIAVTSARELATVRQAVSAGVVQYLLKPFSAAALHERLDRYARYRESLARSGEATGQDEVDQAFAVLRTAERSTLPKGLSAPTLEAVAAVLRAADGSISAATAGAAAGVSRITARRYLEHLVDVGLAAREPRYGQVGRPELCYRAHRPERG</sequence>
<dbReference type="InterPro" id="IPR051271">
    <property type="entry name" value="2C-system_Tx_regulators"/>
</dbReference>
<evidence type="ECO:0000256" key="2">
    <source>
        <dbReference type="ARBA" id="ARBA00022490"/>
    </source>
</evidence>
<dbReference type="InterPro" id="IPR001789">
    <property type="entry name" value="Sig_transdc_resp-reg_receiver"/>
</dbReference>
<comment type="subcellular location">
    <subcellularLocation>
        <location evidence="1 9">Cytoplasm</location>
    </subcellularLocation>
</comment>
<dbReference type="Gene3D" id="3.40.50.2300">
    <property type="match status" value="1"/>
</dbReference>
<dbReference type="PROSITE" id="PS50110">
    <property type="entry name" value="RESPONSE_REGULATORY"/>
    <property type="match status" value="1"/>
</dbReference>
<organism evidence="12 13">
    <name type="scientific">Kitasatospora kifunensis</name>
    <name type="common">Streptomyces kifunensis</name>
    <dbReference type="NCBI Taxonomy" id="58351"/>
    <lineage>
        <taxon>Bacteria</taxon>
        <taxon>Bacillati</taxon>
        <taxon>Actinomycetota</taxon>
        <taxon>Actinomycetes</taxon>
        <taxon>Kitasatosporales</taxon>
        <taxon>Streptomycetaceae</taxon>
        <taxon>Kitasatospora</taxon>
    </lineage>
</organism>
<keyword evidence="7 9" id="KW-0010">Activator</keyword>
<dbReference type="InterPro" id="IPR011006">
    <property type="entry name" value="CheY-like_superfamily"/>
</dbReference>
<dbReference type="Proteomes" id="UP000540506">
    <property type="component" value="Unassembled WGS sequence"/>
</dbReference>
<dbReference type="PIRSF" id="PIRSF006171">
    <property type="entry name" value="RR_citrat_malat"/>
    <property type="match status" value="1"/>
</dbReference>
<keyword evidence="5 9" id="KW-0805">Transcription regulation</keyword>
<keyword evidence="2 9" id="KW-0963">Cytoplasm</keyword>
<dbReference type="InterPro" id="IPR024187">
    <property type="entry name" value="Sig_transdc_resp-reg_cit/mal"/>
</dbReference>
<dbReference type="GO" id="GO:0000156">
    <property type="term" value="F:phosphorelay response regulator activity"/>
    <property type="evidence" value="ECO:0007669"/>
    <property type="project" value="TreeGrafter"/>
</dbReference>
<evidence type="ECO:0000259" key="11">
    <source>
        <dbReference type="PROSITE" id="PS50110"/>
    </source>
</evidence>
<evidence type="ECO:0000256" key="1">
    <source>
        <dbReference type="ARBA" id="ARBA00004496"/>
    </source>
</evidence>
<feature type="domain" description="Response regulatory" evidence="11">
    <location>
        <begin position="15"/>
        <end position="136"/>
    </location>
</feature>
<dbReference type="Gene3D" id="1.10.10.10">
    <property type="entry name" value="Winged helix-like DNA-binding domain superfamily/Winged helix DNA-binding domain"/>
    <property type="match status" value="1"/>
</dbReference>
<keyword evidence="8 9" id="KW-0804">Transcription</keyword>
<evidence type="ECO:0000256" key="6">
    <source>
        <dbReference type="ARBA" id="ARBA00023125"/>
    </source>
</evidence>
<keyword evidence="4 9" id="KW-0902">Two-component regulatory system</keyword>
<dbReference type="GO" id="GO:0005737">
    <property type="term" value="C:cytoplasm"/>
    <property type="evidence" value="ECO:0007669"/>
    <property type="project" value="UniProtKB-SubCell"/>
</dbReference>
<feature type="modified residue" description="4-aspartylphosphate" evidence="10">
    <location>
        <position position="71"/>
    </location>
</feature>
<dbReference type="PANTHER" id="PTHR45526:SF1">
    <property type="entry name" value="TRANSCRIPTIONAL REGULATORY PROTEIN DCUR-RELATED"/>
    <property type="match status" value="1"/>
</dbReference>
<evidence type="ECO:0000256" key="9">
    <source>
        <dbReference type="PIRNR" id="PIRNR006171"/>
    </source>
</evidence>